<dbReference type="EMBL" id="MRBO01000845">
    <property type="protein sequence ID" value="KAB2581443.1"/>
    <property type="molecule type" value="Genomic_DNA"/>
</dbReference>
<dbReference type="EMBL" id="JAECSB010000030">
    <property type="protein sequence ID" value="MBH5142814.1"/>
    <property type="molecule type" value="Genomic_DNA"/>
</dbReference>
<evidence type="ECO:0000256" key="1">
    <source>
        <dbReference type="SAM" id="MobiDB-lite"/>
    </source>
</evidence>
<dbReference type="RefSeq" id="WP_019744347.1">
    <property type="nucleotide sequence ID" value="NZ_BHXB01000001.1"/>
</dbReference>
<feature type="transmembrane region" description="Helical" evidence="2">
    <location>
        <begin position="44"/>
        <end position="63"/>
    </location>
</feature>
<dbReference type="KEGG" id="reb:XU06_08235"/>
<dbReference type="AlphaFoldDB" id="A0A0C2VR27"/>
<dbReference type="Pfam" id="PF14012">
    <property type="entry name" value="DUF4229"/>
    <property type="match status" value="1"/>
</dbReference>
<dbReference type="GeneID" id="57488189"/>
<gene>
    <name evidence="3" type="ORF">BS297_30825</name>
    <name evidence="4" type="ORF">I3517_09325</name>
</gene>
<keyword evidence="2" id="KW-0812">Transmembrane</keyword>
<reference evidence="4 6" key="2">
    <citation type="submission" date="2020-12" db="EMBL/GenBank/DDBJ databases">
        <title>Draft genome sequence of furan degrading bacterial strain FUR100.</title>
        <authorList>
            <person name="Woiski C."/>
        </authorList>
    </citation>
    <scope>NUCLEOTIDE SEQUENCE [LARGE SCALE GENOMIC DNA]</scope>
    <source>
        <strain evidence="4 6">FUR100</strain>
    </source>
</reference>
<evidence type="ECO:0000256" key="2">
    <source>
        <dbReference type="SAM" id="Phobius"/>
    </source>
</evidence>
<sequence length="128" mass="13306">MSQLSENPENVPSEPVKASKPSANSGQAKSAAGPVTKGQLARDVVLYSVARLLLVVVIGAVIIGGGKLAGTDVPLIVAALFAVLIALPLSLLLFAKLRKRVNAGIAAVDAQRRSDRDDLRSKLRGDGR</sequence>
<dbReference type="Proteomes" id="UP000325576">
    <property type="component" value="Unassembled WGS sequence"/>
</dbReference>
<keyword evidence="2" id="KW-0472">Membrane</keyword>
<feature type="compositionally biased region" description="Polar residues" evidence="1">
    <location>
        <begin position="1"/>
        <end position="10"/>
    </location>
</feature>
<comment type="caution">
    <text evidence="3">The sequence shown here is derived from an EMBL/GenBank/DDBJ whole genome shotgun (WGS) entry which is preliminary data.</text>
</comment>
<evidence type="ECO:0000313" key="6">
    <source>
        <dbReference type="Proteomes" id="UP000627573"/>
    </source>
</evidence>
<keyword evidence="2" id="KW-1133">Transmembrane helix</keyword>
<evidence type="ECO:0000313" key="4">
    <source>
        <dbReference type="EMBL" id="MBH5142814.1"/>
    </source>
</evidence>
<evidence type="ECO:0000313" key="3">
    <source>
        <dbReference type="EMBL" id="KAB2581443.1"/>
    </source>
</evidence>
<feature type="region of interest" description="Disordered" evidence="1">
    <location>
        <begin position="1"/>
        <end position="37"/>
    </location>
</feature>
<protein>
    <submittedName>
        <fullName evidence="4">DUF4229 domain-containing protein</fullName>
    </submittedName>
</protein>
<dbReference type="Proteomes" id="UP000627573">
    <property type="component" value="Unassembled WGS sequence"/>
</dbReference>
<keyword evidence="6" id="KW-1185">Reference proteome</keyword>
<name>A0A0C2VR27_RHOER</name>
<dbReference type="OMA" id="GIWVFAP"/>
<evidence type="ECO:0000313" key="5">
    <source>
        <dbReference type="Proteomes" id="UP000325576"/>
    </source>
</evidence>
<organism evidence="3 5">
    <name type="scientific">Rhodococcus erythropolis</name>
    <name type="common">Arthrobacter picolinophilus</name>
    <dbReference type="NCBI Taxonomy" id="1833"/>
    <lineage>
        <taxon>Bacteria</taxon>
        <taxon>Bacillati</taxon>
        <taxon>Actinomycetota</taxon>
        <taxon>Actinomycetes</taxon>
        <taxon>Mycobacteriales</taxon>
        <taxon>Nocardiaceae</taxon>
        <taxon>Rhodococcus</taxon>
        <taxon>Rhodococcus erythropolis group</taxon>
    </lineage>
</organism>
<proteinExistence type="predicted"/>
<reference evidence="3 5" key="1">
    <citation type="journal article" date="2017" name="Poromechanics V (2013)">
        <title>Genomic Characterization of the Arsenic-Tolerant Actinobacterium, &lt;i&gt;Rhodococcus erythropolis&lt;/i&gt; S43.</title>
        <authorList>
            <person name="Retamal-Morales G."/>
            <person name="Mehnert M."/>
            <person name="Schwabe R."/>
            <person name="Tischler D."/>
            <person name="Schloemann M."/>
            <person name="Levican G.J."/>
        </authorList>
    </citation>
    <scope>NUCLEOTIDE SEQUENCE [LARGE SCALE GENOMIC DNA]</scope>
    <source>
        <strain evidence="3 5">S43</strain>
    </source>
</reference>
<feature type="transmembrane region" description="Helical" evidence="2">
    <location>
        <begin position="75"/>
        <end position="95"/>
    </location>
</feature>
<accession>A0A0C2VR27</accession>
<dbReference type="InterPro" id="IPR025323">
    <property type="entry name" value="DUF4229"/>
</dbReference>